<feature type="compositionally biased region" description="Basic and acidic residues" evidence="7">
    <location>
        <begin position="148"/>
        <end position="157"/>
    </location>
</feature>
<gene>
    <name evidence="9" type="ORF">AGOR_G00127640</name>
</gene>
<keyword evidence="6" id="KW-0539">Nucleus</keyword>
<keyword evidence="4" id="KW-0863">Zinc-finger</keyword>
<keyword evidence="10" id="KW-1185">Reference proteome</keyword>
<keyword evidence="5" id="KW-0862">Zinc</keyword>
<dbReference type="OrthoDB" id="6425912at2759"/>
<feature type="domain" description="BTB" evidence="8">
    <location>
        <begin position="34"/>
        <end position="103"/>
    </location>
</feature>
<dbReference type="EMBL" id="JAERUA010000011">
    <property type="protein sequence ID" value="KAI1893823.1"/>
    <property type="molecule type" value="Genomic_DNA"/>
</dbReference>
<evidence type="ECO:0000256" key="6">
    <source>
        <dbReference type="ARBA" id="ARBA00023242"/>
    </source>
</evidence>
<evidence type="ECO:0000256" key="2">
    <source>
        <dbReference type="ARBA" id="ARBA00022723"/>
    </source>
</evidence>
<evidence type="ECO:0000259" key="8">
    <source>
        <dbReference type="PROSITE" id="PS50097"/>
    </source>
</evidence>
<dbReference type="PROSITE" id="PS50097">
    <property type="entry name" value="BTB"/>
    <property type="match status" value="1"/>
</dbReference>
<feature type="compositionally biased region" description="Polar residues" evidence="7">
    <location>
        <begin position="222"/>
        <end position="238"/>
    </location>
</feature>
<dbReference type="Proteomes" id="UP000829720">
    <property type="component" value="Unassembled WGS sequence"/>
</dbReference>
<dbReference type="SMART" id="SM00225">
    <property type="entry name" value="BTB"/>
    <property type="match status" value="1"/>
</dbReference>
<keyword evidence="3" id="KW-0677">Repeat</keyword>
<dbReference type="InterPro" id="IPR011333">
    <property type="entry name" value="SKP1/BTB/POZ_sf"/>
</dbReference>
<protein>
    <recommendedName>
        <fullName evidence="8">BTB domain-containing protein</fullName>
    </recommendedName>
</protein>
<organism evidence="9 10">
    <name type="scientific">Albula goreensis</name>
    <dbReference type="NCBI Taxonomy" id="1534307"/>
    <lineage>
        <taxon>Eukaryota</taxon>
        <taxon>Metazoa</taxon>
        <taxon>Chordata</taxon>
        <taxon>Craniata</taxon>
        <taxon>Vertebrata</taxon>
        <taxon>Euteleostomi</taxon>
        <taxon>Actinopterygii</taxon>
        <taxon>Neopterygii</taxon>
        <taxon>Teleostei</taxon>
        <taxon>Albuliformes</taxon>
        <taxon>Albulidae</taxon>
        <taxon>Albula</taxon>
    </lineage>
</organism>
<feature type="compositionally biased region" description="Polar residues" evidence="7">
    <location>
        <begin position="286"/>
        <end position="296"/>
    </location>
</feature>
<proteinExistence type="predicted"/>
<evidence type="ECO:0000256" key="7">
    <source>
        <dbReference type="SAM" id="MobiDB-lite"/>
    </source>
</evidence>
<dbReference type="GO" id="GO:0000978">
    <property type="term" value="F:RNA polymerase II cis-regulatory region sequence-specific DNA binding"/>
    <property type="evidence" value="ECO:0007669"/>
    <property type="project" value="TreeGrafter"/>
</dbReference>
<dbReference type="Gene3D" id="3.30.710.10">
    <property type="entry name" value="Potassium Channel Kv1.1, Chain A"/>
    <property type="match status" value="1"/>
</dbReference>
<evidence type="ECO:0000256" key="3">
    <source>
        <dbReference type="ARBA" id="ARBA00022737"/>
    </source>
</evidence>
<keyword evidence="2" id="KW-0479">Metal-binding</keyword>
<dbReference type="InterPro" id="IPR000210">
    <property type="entry name" value="BTB/POZ_dom"/>
</dbReference>
<name>A0A8T3D8R1_9TELE</name>
<evidence type="ECO:0000313" key="10">
    <source>
        <dbReference type="Proteomes" id="UP000829720"/>
    </source>
</evidence>
<dbReference type="InterPro" id="IPR050457">
    <property type="entry name" value="ZnFinger_BTB_dom_contain"/>
</dbReference>
<accession>A0A8T3D8R1</accession>
<dbReference type="SUPFAM" id="SSF54695">
    <property type="entry name" value="POZ domain"/>
    <property type="match status" value="1"/>
</dbReference>
<dbReference type="AlphaFoldDB" id="A0A8T3D8R1"/>
<evidence type="ECO:0000256" key="5">
    <source>
        <dbReference type="ARBA" id="ARBA00022833"/>
    </source>
</evidence>
<dbReference type="PANTHER" id="PTHR46105">
    <property type="entry name" value="AGAP004733-PA"/>
    <property type="match status" value="1"/>
</dbReference>
<dbReference type="Pfam" id="PF00651">
    <property type="entry name" value="BTB"/>
    <property type="match status" value="1"/>
</dbReference>
<feature type="compositionally biased region" description="Polar residues" evidence="7">
    <location>
        <begin position="132"/>
        <end position="142"/>
    </location>
</feature>
<feature type="region of interest" description="Disordered" evidence="7">
    <location>
        <begin position="132"/>
        <end position="166"/>
    </location>
</feature>
<feature type="region of interest" description="Disordered" evidence="7">
    <location>
        <begin position="196"/>
        <end position="296"/>
    </location>
</feature>
<feature type="compositionally biased region" description="Polar residues" evidence="7">
    <location>
        <begin position="202"/>
        <end position="215"/>
    </location>
</feature>
<comment type="caution">
    <text evidence="9">The sequence shown here is derived from an EMBL/GenBank/DDBJ whole genome shotgun (WGS) entry which is preliminary data.</text>
</comment>
<evidence type="ECO:0000313" key="9">
    <source>
        <dbReference type="EMBL" id="KAI1893823.1"/>
    </source>
</evidence>
<dbReference type="PANTHER" id="PTHR46105:SF25">
    <property type="entry name" value="ZGC:110075 PROTEIN"/>
    <property type="match status" value="1"/>
</dbReference>
<comment type="subcellular location">
    <subcellularLocation>
        <location evidence="1">Nucleus</location>
    </subcellularLocation>
</comment>
<reference evidence="9" key="1">
    <citation type="submission" date="2021-01" db="EMBL/GenBank/DDBJ databases">
        <authorList>
            <person name="Zahm M."/>
            <person name="Roques C."/>
            <person name="Cabau C."/>
            <person name="Klopp C."/>
            <person name="Donnadieu C."/>
            <person name="Jouanno E."/>
            <person name="Lampietro C."/>
            <person name="Louis A."/>
            <person name="Herpin A."/>
            <person name="Echchiki A."/>
            <person name="Berthelot C."/>
            <person name="Parey E."/>
            <person name="Roest-Crollius H."/>
            <person name="Braasch I."/>
            <person name="Postlethwait J."/>
            <person name="Bobe J."/>
            <person name="Montfort J."/>
            <person name="Bouchez O."/>
            <person name="Begum T."/>
            <person name="Mejri S."/>
            <person name="Adams A."/>
            <person name="Chen W.-J."/>
            <person name="Guiguen Y."/>
        </authorList>
    </citation>
    <scope>NUCLEOTIDE SEQUENCE</scope>
    <source>
        <tissue evidence="9">Blood</tissue>
    </source>
</reference>
<evidence type="ECO:0000256" key="4">
    <source>
        <dbReference type="ARBA" id="ARBA00022771"/>
    </source>
</evidence>
<evidence type="ECO:0000256" key="1">
    <source>
        <dbReference type="ARBA" id="ARBA00004123"/>
    </source>
</evidence>
<dbReference type="GO" id="GO:0000981">
    <property type="term" value="F:DNA-binding transcription factor activity, RNA polymerase II-specific"/>
    <property type="evidence" value="ECO:0007669"/>
    <property type="project" value="TreeGrafter"/>
</dbReference>
<sequence length="296" mass="32295">MTVVSQGTRDLMDNTHPLAVLAGLNEQRTQGLFCDVTIVVEDVKFRAHKNVLAASSGYFRDAFCTPDGPVWTSSQVLELLDLRSEVFSSILNFIYSSKMAPVSAEDTRSLMAAGKKLGIPFLEKLVSPERLQNQTMSHSQVSPGPHLLKRETTRPEEPDSASGPRITNAFSITEVGAGNNPFTPLDLRCDGQRATDQERLPATSTATSENEPTHTLSEHSYAVTQTRQTTEQNESTVGDSRRENTHTLAPPRPHATQNCGPLKKRHKLRGTLMKSTPAPPVEPGTPAQTSDSSHTP</sequence>